<dbReference type="Proteomes" id="UP000308600">
    <property type="component" value="Unassembled WGS sequence"/>
</dbReference>
<keyword evidence="2" id="KW-1185">Reference proteome</keyword>
<name>A0ACD3A716_9AGAR</name>
<reference evidence="1 2" key="1">
    <citation type="journal article" date="2019" name="Nat. Ecol. Evol.">
        <title>Megaphylogeny resolves global patterns of mushroom evolution.</title>
        <authorList>
            <person name="Varga T."/>
            <person name="Krizsan K."/>
            <person name="Foldi C."/>
            <person name="Dima B."/>
            <person name="Sanchez-Garcia M."/>
            <person name="Sanchez-Ramirez S."/>
            <person name="Szollosi G.J."/>
            <person name="Szarkandi J.G."/>
            <person name="Papp V."/>
            <person name="Albert L."/>
            <person name="Andreopoulos W."/>
            <person name="Angelini C."/>
            <person name="Antonin V."/>
            <person name="Barry K.W."/>
            <person name="Bougher N.L."/>
            <person name="Buchanan P."/>
            <person name="Buyck B."/>
            <person name="Bense V."/>
            <person name="Catcheside P."/>
            <person name="Chovatia M."/>
            <person name="Cooper J."/>
            <person name="Damon W."/>
            <person name="Desjardin D."/>
            <person name="Finy P."/>
            <person name="Geml J."/>
            <person name="Haridas S."/>
            <person name="Hughes K."/>
            <person name="Justo A."/>
            <person name="Karasinski D."/>
            <person name="Kautmanova I."/>
            <person name="Kiss B."/>
            <person name="Kocsube S."/>
            <person name="Kotiranta H."/>
            <person name="LaButti K.M."/>
            <person name="Lechner B.E."/>
            <person name="Liimatainen K."/>
            <person name="Lipzen A."/>
            <person name="Lukacs Z."/>
            <person name="Mihaltcheva S."/>
            <person name="Morgado L.N."/>
            <person name="Niskanen T."/>
            <person name="Noordeloos M.E."/>
            <person name="Ohm R.A."/>
            <person name="Ortiz-Santana B."/>
            <person name="Ovrebo C."/>
            <person name="Racz N."/>
            <person name="Riley R."/>
            <person name="Savchenko A."/>
            <person name="Shiryaev A."/>
            <person name="Soop K."/>
            <person name="Spirin V."/>
            <person name="Szebenyi C."/>
            <person name="Tomsovsky M."/>
            <person name="Tulloss R.E."/>
            <person name="Uehling J."/>
            <person name="Grigoriev I.V."/>
            <person name="Vagvolgyi C."/>
            <person name="Papp T."/>
            <person name="Martin F.M."/>
            <person name="Miettinen O."/>
            <person name="Hibbett D.S."/>
            <person name="Nagy L.G."/>
        </authorList>
    </citation>
    <scope>NUCLEOTIDE SEQUENCE [LARGE SCALE GENOMIC DNA]</scope>
    <source>
        <strain evidence="1 2">NL-1719</strain>
    </source>
</reference>
<evidence type="ECO:0000313" key="1">
    <source>
        <dbReference type="EMBL" id="TFK61449.1"/>
    </source>
</evidence>
<organism evidence="1 2">
    <name type="scientific">Pluteus cervinus</name>
    <dbReference type="NCBI Taxonomy" id="181527"/>
    <lineage>
        <taxon>Eukaryota</taxon>
        <taxon>Fungi</taxon>
        <taxon>Dikarya</taxon>
        <taxon>Basidiomycota</taxon>
        <taxon>Agaricomycotina</taxon>
        <taxon>Agaricomycetes</taxon>
        <taxon>Agaricomycetidae</taxon>
        <taxon>Agaricales</taxon>
        <taxon>Pluteineae</taxon>
        <taxon>Pluteaceae</taxon>
        <taxon>Pluteus</taxon>
    </lineage>
</organism>
<sequence>MVADTLPTFNLSGLSKEDAYNKVEFEIQRLKDQIRSLLSIRNSLSPVSSLPNELLSKIFMHSCDFNESGTYSDIRSGCDDGDDWAQPEMRLVVSWVSRHWRSVALGHRPLWNLVVNLQKSLKLDYVRSCGARCQHLLVDLKGPNNSLLDACLSNISQTAHLKIFLPSSAAIPSAISSGHIWAQPAPLFRTLDLDSIRIRSDDAKGASYPKLHSLILSGCNFRWKFVMALSSTISKLDIYQPQRTITIPTCLDLLSSFSLLSECAFYSCLKDNEGSVPARSRRNRACLQQLTKLTLNESTHHIIQLLRALEIPRTSLELFLEETESFDTDAMELFGALQESQGHVWGAVHYLQLQYSFAVANPGSPLRHQLFVSGCNPDLLLLPACKNLDLSALESLWTRFLSAEVLEIASHLTRLQRVVLESSDALEKFVTFLCTEAHDSASTLLFPALQELVLAHVDSEAEEWLEQLYDILASRKIWGFGLPRLVLFQCNAVGIEKVARLKQVVDDVDFCRKSLDFFPVM</sequence>
<protein>
    <submittedName>
        <fullName evidence="1">Uncharacterized protein</fullName>
    </submittedName>
</protein>
<evidence type="ECO:0000313" key="2">
    <source>
        <dbReference type="Proteomes" id="UP000308600"/>
    </source>
</evidence>
<dbReference type="EMBL" id="ML208659">
    <property type="protein sequence ID" value="TFK61449.1"/>
    <property type="molecule type" value="Genomic_DNA"/>
</dbReference>
<accession>A0ACD3A716</accession>
<proteinExistence type="predicted"/>
<gene>
    <name evidence="1" type="ORF">BDN72DRAFT_883163</name>
</gene>